<comment type="cofactor">
    <cofactor evidence="1">
        <name>Zn(2+)</name>
        <dbReference type="ChEBI" id="CHEBI:29105"/>
    </cofactor>
</comment>
<comment type="caution">
    <text evidence="9">The sequence shown here is derived from an EMBL/GenBank/DDBJ whole genome shotgun (WGS) entry which is preliminary data.</text>
</comment>
<dbReference type="CDD" id="cd07324">
    <property type="entry name" value="M48C_Oma1-like"/>
    <property type="match status" value="1"/>
</dbReference>
<evidence type="ECO:0000313" key="9">
    <source>
        <dbReference type="EMBL" id="MXU64851.1"/>
    </source>
</evidence>
<gene>
    <name evidence="9" type="ORF">GSH16_05300</name>
</gene>
<evidence type="ECO:0000259" key="8">
    <source>
        <dbReference type="Pfam" id="PF01435"/>
    </source>
</evidence>
<evidence type="ECO:0000313" key="10">
    <source>
        <dbReference type="Proteomes" id="UP000436016"/>
    </source>
</evidence>
<feature type="signal peptide" evidence="7">
    <location>
        <begin position="1"/>
        <end position="33"/>
    </location>
</feature>
<keyword evidence="3" id="KW-0479">Metal-binding</keyword>
<keyword evidence="7" id="KW-0732">Signal</keyword>
<dbReference type="Proteomes" id="UP000436016">
    <property type="component" value="Unassembled WGS sequence"/>
</dbReference>
<feature type="domain" description="Peptidase M48" evidence="8">
    <location>
        <begin position="62"/>
        <end position="253"/>
    </location>
</feature>
<dbReference type="GO" id="GO:0046872">
    <property type="term" value="F:metal ion binding"/>
    <property type="evidence" value="ECO:0007669"/>
    <property type="project" value="UniProtKB-KW"/>
</dbReference>
<evidence type="ECO:0000256" key="1">
    <source>
        <dbReference type="ARBA" id="ARBA00001947"/>
    </source>
</evidence>
<dbReference type="EMBL" id="WUWG01000001">
    <property type="protein sequence ID" value="MXU64851.1"/>
    <property type="molecule type" value="Genomic_DNA"/>
</dbReference>
<feature type="chain" id="PRO_5025404418" evidence="7">
    <location>
        <begin position="34"/>
        <end position="497"/>
    </location>
</feature>
<keyword evidence="6 9" id="KW-0482">Metalloprotease</keyword>
<protein>
    <submittedName>
        <fullName evidence="9">M48 family metalloprotease</fullName>
    </submittedName>
</protein>
<accession>A0A6B0U167</accession>
<dbReference type="RefSeq" id="WP_160852604.1">
    <property type="nucleotide sequence ID" value="NZ_WUWG01000001.1"/>
</dbReference>
<evidence type="ECO:0000256" key="6">
    <source>
        <dbReference type="ARBA" id="ARBA00023049"/>
    </source>
</evidence>
<keyword evidence="10" id="KW-1185">Reference proteome</keyword>
<name>A0A6B0U167_9RHOB</name>
<dbReference type="GO" id="GO:0016020">
    <property type="term" value="C:membrane"/>
    <property type="evidence" value="ECO:0007669"/>
    <property type="project" value="TreeGrafter"/>
</dbReference>
<dbReference type="PANTHER" id="PTHR22726:SF1">
    <property type="entry name" value="METALLOENDOPEPTIDASE OMA1, MITOCHONDRIAL"/>
    <property type="match status" value="1"/>
</dbReference>
<keyword evidence="4" id="KW-0378">Hydrolase</keyword>
<dbReference type="Gene3D" id="3.30.2010.10">
    <property type="entry name" value="Metalloproteases ('zincins'), catalytic domain"/>
    <property type="match status" value="1"/>
</dbReference>
<evidence type="ECO:0000256" key="7">
    <source>
        <dbReference type="SAM" id="SignalP"/>
    </source>
</evidence>
<keyword evidence="5" id="KW-0862">Zinc</keyword>
<dbReference type="GO" id="GO:0051603">
    <property type="term" value="P:proteolysis involved in protein catabolic process"/>
    <property type="evidence" value="ECO:0007669"/>
    <property type="project" value="TreeGrafter"/>
</dbReference>
<dbReference type="InterPro" id="IPR051156">
    <property type="entry name" value="Mito/Outer_Membr_Metalloprot"/>
</dbReference>
<dbReference type="AlphaFoldDB" id="A0A6B0U167"/>
<dbReference type="Pfam" id="PF01435">
    <property type="entry name" value="Peptidase_M48"/>
    <property type="match status" value="1"/>
</dbReference>
<reference evidence="9 10" key="1">
    <citation type="submission" date="2019-12" db="EMBL/GenBank/DDBJ databases">
        <title>Strain KN286 was isolated from seawater, which was collected from Caroline Seamount in the tropical western Pacific.</title>
        <authorList>
            <person name="Wang Q."/>
        </authorList>
    </citation>
    <scope>NUCLEOTIDE SEQUENCE [LARGE SCALE GENOMIC DNA]</scope>
    <source>
        <strain evidence="9 10">KN286</strain>
    </source>
</reference>
<evidence type="ECO:0000256" key="4">
    <source>
        <dbReference type="ARBA" id="ARBA00022801"/>
    </source>
</evidence>
<evidence type="ECO:0000256" key="3">
    <source>
        <dbReference type="ARBA" id="ARBA00022723"/>
    </source>
</evidence>
<keyword evidence="2 9" id="KW-0645">Protease</keyword>
<dbReference type="PANTHER" id="PTHR22726">
    <property type="entry name" value="METALLOENDOPEPTIDASE OMA1"/>
    <property type="match status" value="1"/>
</dbReference>
<dbReference type="InterPro" id="IPR001915">
    <property type="entry name" value="Peptidase_M48"/>
</dbReference>
<dbReference type="GO" id="GO:0004222">
    <property type="term" value="F:metalloendopeptidase activity"/>
    <property type="evidence" value="ECO:0007669"/>
    <property type="project" value="InterPro"/>
</dbReference>
<organism evidence="9 10">
    <name type="scientific">Oceanomicrobium pacificus</name>
    <dbReference type="NCBI Taxonomy" id="2692916"/>
    <lineage>
        <taxon>Bacteria</taxon>
        <taxon>Pseudomonadati</taxon>
        <taxon>Pseudomonadota</taxon>
        <taxon>Alphaproteobacteria</taxon>
        <taxon>Rhodobacterales</taxon>
        <taxon>Paracoccaceae</taxon>
        <taxon>Oceanomicrobium</taxon>
    </lineage>
</organism>
<evidence type="ECO:0000256" key="5">
    <source>
        <dbReference type="ARBA" id="ARBA00022833"/>
    </source>
</evidence>
<sequence>MKRRWTDRLRAAALSLLLAAGLVYGPAATPALAWPESDQQIGARAHPGIVEQNGGVLDDATRTDYVERIGRKLVAASARPDETWTFTVLDTPVVNAFAIPGGYIYVTRGLLALAGDEAQLAGVLGHEIGHLTAGHVQDRGERNLHAGIGLLAGAVIGGLLGGSDGIGEGLDWASKIGSGYVAHFSQKQEFEADEIGVRLLARAGYDPMAQADFLDRMAAKAGLDAELRGKSYNPNSVDFFSSHPATGDRVRKAVRAARPGASDGADRGAARYIDTMDGLIYGDAPEQGYVRGQRFSHPTMRFTFAVPDGFAILNSDRTVDADGPGMQRLTLSGDALRSEDMATYLGRHWLPAFQREVKSGAPGKISRGEVNGLPMARVTLPIERRGKPATALLVAIRHDGRIFRFVGIAPRDDAAVVRQLSDAVGSFRALSAEEAARLKPYRIRSYTVRRGDTVATLADKLPALPRKQAQFRTLNGLAEGEEPRRGDRVKLIVEAHE</sequence>
<proteinExistence type="predicted"/>
<evidence type="ECO:0000256" key="2">
    <source>
        <dbReference type="ARBA" id="ARBA00022670"/>
    </source>
</evidence>